<evidence type="ECO:0000313" key="2">
    <source>
        <dbReference type="Proteomes" id="UP000193978"/>
    </source>
</evidence>
<evidence type="ECO:0000313" key="1">
    <source>
        <dbReference type="EMBL" id="ARN80748.1"/>
    </source>
</evidence>
<accession>A0A1W6MT25</accession>
<dbReference type="STRING" id="655015.B1812_06300"/>
<sequence>MAALKDYVGGNARKLFLNYASWDAAAAHWYTEPWLGSRRESIHGTYSAGNFDDQSFPNTGLKVTFDTHVLTYYDERAAYSLHKVWKADAMNPEIKTENFQFDEGSVIVKAAIFVSDDPKKQSDWWPGVTQGAAQWPLYIAIPEGQQGAARTVVNGYVMQFDIIVKDSVAAPKTGWVFATLVYDADAPGKDAWDKMVPLGAQWGNDPDVNSALNPPPPLKENWINPVAPFYATQTLGWGGRLSGPNDGARNNIQVGDNVMLNAPDSSCMSCHSPAQWQPVQHKMLSFLLPSYPNPKAGPPFRPCPDGKPDDPYICSPAPGSKDWFRWFQDRLGTEPFDPDTGSIATDFDMVFAFKSLPMWWKAIGPADQPALFAIRPSGAAKRYNEYSGAPLAR</sequence>
<keyword evidence="2" id="KW-1185">Reference proteome</keyword>
<dbReference type="KEGG" id="mbry:B1812_06300"/>
<dbReference type="EMBL" id="CP019948">
    <property type="protein sequence ID" value="ARN80748.1"/>
    <property type="molecule type" value="Genomic_DNA"/>
</dbReference>
<protein>
    <recommendedName>
        <fullName evidence="3">Cytochrome c domain-containing protein</fullName>
    </recommendedName>
</protein>
<dbReference type="Proteomes" id="UP000193978">
    <property type="component" value="Chromosome"/>
</dbReference>
<evidence type="ECO:0008006" key="3">
    <source>
        <dbReference type="Google" id="ProtNLM"/>
    </source>
</evidence>
<proteinExistence type="predicted"/>
<gene>
    <name evidence="1" type="ORF">B1812_06300</name>
</gene>
<reference evidence="1 2" key="1">
    <citation type="submission" date="2017-02" db="EMBL/GenBank/DDBJ databases">
        <authorList>
            <person name="Peterson S.W."/>
        </authorList>
    </citation>
    <scope>NUCLEOTIDE SEQUENCE [LARGE SCALE GENOMIC DNA]</scope>
    <source>
        <strain evidence="1 2">S285</strain>
    </source>
</reference>
<name>A0A1W6MT25_9HYPH</name>
<dbReference type="AlphaFoldDB" id="A0A1W6MT25"/>
<organism evidence="1 2">
    <name type="scientific">Methylocystis bryophila</name>
    <dbReference type="NCBI Taxonomy" id="655015"/>
    <lineage>
        <taxon>Bacteria</taxon>
        <taxon>Pseudomonadati</taxon>
        <taxon>Pseudomonadota</taxon>
        <taxon>Alphaproteobacteria</taxon>
        <taxon>Hyphomicrobiales</taxon>
        <taxon>Methylocystaceae</taxon>
        <taxon>Methylocystis</taxon>
    </lineage>
</organism>